<feature type="non-terminal residue" evidence="1">
    <location>
        <position position="1"/>
    </location>
</feature>
<organism evidence="1 2">
    <name type="scientific">Mucuna pruriens</name>
    <name type="common">Velvet bean</name>
    <name type="synonym">Dolichos pruriens</name>
    <dbReference type="NCBI Taxonomy" id="157652"/>
    <lineage>
        <taxon>Eukaryota</taxon>
        <taxon>Viridiplantae</taxon>
        <taxon>Streptophyta</taxon>
        <taxon>Embryophyta</taxon>
        <taxon>Tracheophyta</taxon>
        <taxon>Spermatophyta</taxon>
        <taxon>Magnoliopsida</taxon>
        <taxon>eudicotyledons</taxon>
        <taxon>Gunneridae</taxon>
        <taxon>Pentapetalae</taxon>
        <taxon>rosids</taxon>
        <taxon>fabids</taxon>
        <taxon>Fabales</taxon>
        <taxon>Fabaceae</taxon>
        <taxon>Papilionoideae</taxon>
        <taxon>50 kb inversion clade</taxon>
        <taxon>NPAAA clade</taxon>
        <taxon>indigoferoid/millettioid clade</taxon>
        <taxon>Phaseoleae</taxon>
        <taxon>Mucuna</taxon>
    </lineage>
</organism>
<protein>
    <submittedName>
        <fullName evidence="1">Uncharacterized protein</fullName>
    </submittedName>
</protein>
<proteinExistence type="predicted"/>
<evidence type="ECO:0000313" key="1">
    <source>
        <dbReference type="EMBL" id="RDX65288.1"/>
    </source>
</evidence>
<dbReference type="Proteomes" id="UP000257109">
    <property type="component" value="Unassembled WGS sequence"/>
</dbReference>
<reference evidence="1" key="1">
    <citation type="submission" date="2018-05" db="EMBL/GenBank/DDBJ databases">
        <title>Draft genome of Mucuna pruriens seed.</title>
        <authorList>
            <person name="Nnadi N.E."/>
            <person name="Vos R."/>
            <person name="Hasami M.H."/>
            <person name="Devisetty U.K."/>
            <person name="Aguiy J.C."/>
        </authorList>
    </citation>
    <scope>NUCLEOTIDE SEQUENCE [LARGE SCALE GENOMIC DNA]</scope>
    <source>
        <strain evidence="1">JCA_2017</strain>
    </source>
</reference>
<evidence type="ECO:0000313" key="2">
    <source>
        <dbReference type="Proteomes" id="UP000257109"/>
    </source>
</evidence>
<comment type="caution">
    <text evidence="1">The sequence shown here is derived from an EMBL/GenBank/DDBJ whole genome shotgun (WGS) entry which is preliminary data.</text>
</comment>
<accession>A0A371EGW6</accession>
<dbReference type="AlphaFoldDB" id="A0A371EGW6"/>
<gene>
    <name evidence="1" type="ORF">CR513_56063</name>
</gene>
<sequence length="186" mass="20916">MAEYNIFEAMKHPTKSHLVFYLVVIDQLGDNYINLHFEFPNFDDFTNCDCICTGLNECPICAKINVAINSGVRVVDIVGMDIVGVDIVGVVEIVAVQPPLPSIVHPLKLLVIIANKLQVVQKERLLQNLKRLGGFHEHLVKHSTLRFLLKKPIKDFLTLFSGFLGCSLAKWTYLSLNPLLTTFEPI</sequence>
<keyword evidence="2" id="KW-1185">Reference proteome</keyword>
<name>A0A371EGW6_MUCPR</name>
<dbReference type="EMBL" id="QJKJ01013988">
    <property type="protein sequence ID" value="RDX65288.1"/>
    <property type="molecule type" value="Genomic_DNA"/>
</dbReference>